<feature type="domain" description="Gamma-glutamylcyclotransferase AIG2-like" evidence="3">
    <location>
        <begin position="6"/>
        <end position="105"/>
    </location>
</feature>
<dbReference type="Pfam" id="PF06094">
    <property type="entry name" value="GGACT"/>
    <property type="match status" value="1"/>
</dbReference>
<name>A0ABQ5UIE2_9HYPH</name>
<evidence type="ECO:0000256" key="2">
    <source>
        <dbReference type="ARBA" id="ARBA00030602"/>
    </source>
</evidence>
<reference evidence="4" key="2">
    <citation type="submission" date="2023-01" db="EMBL/GenBank/DDBJ databases">
        <title>Draft genome sequence of Devosia yakushimensis strain NBRC 103855.</title>
        <authorList>
            <person name="Sun Q."/>
            <person name="Mori K."/>
        </authorList>
    </citation>
    <scope>NUCLEOTIDE SEQUENCE</scope>
    <source>
        <strain evidence="4">NBRC 103855</strain>
    </source>
</reference>
<gene>
    <name evidence="4" type="ORF">GCM10007913_35020</name>
</gene>
<dbReference type="SUPFAM" id="SSF110857">
    <property type="entry name" value="Gamma-glutamyl cyclotransferase-like"/>
    <property type="match status" value="1"/>
</dbReference>
<dbReference type="PANTHER" id="PTHR31544">
    <property type="entry name" value="AIG2-LIKE PROTEIN D"/>
    <property type="match status" value="1"/>
</dbReference>
<evidence type="ECO:0000256" key="1">
    <source>
        <dbReference type="ARBA" id="ARBA00022679"/>
    </source>
</evidence>
<sequence length="150" mass="15963">MPTMPLFAYGTLQDDDILAAVLGRSVAGAALPAAIAPGFKAVAYPGRVYPALVACAGATAPGRLIHGLDALDLAALDAFEGDEYRRAPIAIACDGTNISAYVYLPLIDIAPNSPSWSFQHWLSHHKPGLIEAETRTARNLRQRLSEKAPR</sequence>
<dbReference type="InterPro" id="IPR009288">
    <property type="entry name" value="AIG2-like_dom"/>
</dbReference>
<comment type="caution">
    <text evidence="4">The sequence shown here is derived from an EMBL/GenBank/DDBJ whole genome shotgun (WGS) entry which is preliminary data.</text>
</comment>
<evidence type="ECO:0000313" key="4">
    <source>
        <dbReference type="EMBL" id="GLQ11570.1"/>
    </source>
</evidence>
<protein>
    <recommendedName>
        <fullName evidence="2">Putative gamma-glutamylcyclotransferase</fullName>
    </recommendedName>
</protein>
<dbReference type="InterPro" id="IPR013024">
    <property type="entry name" value="GGCT-like"/>
</dbReference>
<dbReference type="Proteomes" id="UP001161406">
    <property type="component" value="Unassembled WGS sequence"/>
</dbReference>
<dbReference type="CDD" id="cd06661">
    <property type="entry name" value="GGCT_like"/>
    <property type="match status" value="1"/>
</dbReference>
<reference evidence="4" key="1">
    <citation type="journal article" date="2014" name="Int. J. Syst. Evol. Microbiol.">
        <title>Complete genome of a new Firmicutes species belonging to the dominant human colonic microbiota ('Ruminococcus bicirculans') reveals two chromosomes and a selective capacity to utilize plant glucans.</title>
        <authorList>
            <consortium name="NISC Comparative Sequencing Program"/>
            <person name="Wegmann U."/>
            <person name="Louis P."/>
            <person name="Goesmann A."/>
            <person name="Henrissat B."/>
            <person name="Duncan S.H."/>
            <person name="Flint H.J."/>
        </authorList>
    </citation>
    <scope>NUCLEOTIDE SEQUENCE</scope>
    <source>
        <strain evidence="4">NBRC 103855</strain>
    </source>
</reference>
<dbReference type="InterPro" id="IPR036568">
    <property type="entry name" value="GGCT-like_sf"/>
</dbReference>
<evidence type="ECO:0000313" key="5">
    <source>
        <dbReference type="Proteomes" id="UP001161406"/>
    </source>
</evidence>
<dbReference type="PANTHER" id="PTHR31544:SF2">
    <property type="entry name" value="AIG2-LIKE PROTEIN D"/>
    <property type="match status" value="1"/>
</dbReference>
<dbReference type="InterPro" id="IPR045038">
    <property type="entry name" value="AIG2-like"/>
</dbReference>
<evidence type="ECO:0000259" key="3">
    <source>
        <dbReference type="Pfam" id="PF06094"/>
    </source>
</evidence>
<keyword evidence="5" id="KW-1185">Reference proteome</keyword>
<dbReference type="EMBL" id="BSNG01000002">
    <property type="protein sequence ID" value="GLQ11570.1"/>
    <property type="molecule type" value="Genomic_DNA"/>
</dbReference>
<proteinExistence type="predicted"/>
<accession>A0ABQ5UIE2</accession>
<organism evidence="4 5">
    <name type="scientific">Devosia yakushimensis</name>
    <dbReference type="NCBI Taxonomy" id="470028"/>
    <lineage>
        <taxon>Bacteria</taxon>
        <taxon>Pseudomonadati</taxon>
        <taxon>Pseudomonadota</taxon>
        <taxon>Alphaproteobacteria</taxon>
        <taxon>Hyphomicrobiales</taxon>
        <taxon>Devosiaceae</taxon>
        <taxon>Devosia</taxon>
    </lineage>
</organism>
<dbReference type="Gene3D" id="3.10.490.10">
    <property type="entry name" value="Gamma-glutamyl cyclotransferase-like"/>
    <property type="match status" value="1"/>
</dbReference>
<keyword evidence="1" id="KW-0808">Transferase</keyword>